<feature type="compositionally biased region" description="Basic and acidic residues" evidence="1">
    <location>
        <begin position="135"/>
        <end position="145"/>
    </location>
</feature>
<dbReference type="Proteomes" id="UP001341840">
    <property type="component" value="Unassembled WGS sequence"/>
</dbReference>
<dbReference type="InterPro" id="IPR005162">
    <property type="entry name" value="Retrotrans_gag_dom"/>
</dbReference>
<gene>
    <name evidence="3" type="ORF">PIB30_084579</name>
</gene>
<keyword evidence="4" id="KW-1185">Reference proteome</keyword>
<dbReference type="PANTHER" id="PTHR33223">
    <property type="entry name" value="CCHC-TYPE DOMAIN-CONTAINING PROTEIN"/>
    <property type="match status" value="1"/>
</dbReference>
<feature type="compositionally biased region" description="Polar residues" evidence="1">
    <location>
        <begin position="123"/>
        <end position="134"/>
    </location>
</feature>
<evidence type="ECO:0000313" key="4">
    <source>
        <dbReference type="Proteomes" id="UP001341840"/>
    </source>
</evidence>
<protein>
    <recommendedName>
        <fullName evidence="2">Retrotransposon gag domain-containing protein</fullName>
    </recommendedName>
</protein>
<dbReference type="Pfam" id="PF03732">
    <property type="entry name" value="Retrotrans_gag"/>
    <property type="match status" value="1"/>
</dbReference>
<dbReference type="PANTHER" id="PTHR33223:SF10">
    <property type="entry name" value="AMINOTRANSFERASE-LIKE PLANT MOBILE DOMAIN-CONTAINING PROTEIN"/>
    <property type="match status" value="1"/>
</dbReference>
<feature type="compositionally biased region" description="Basic and acidic residues" evidence="1">
    <location>
        <begin position="112"/>
        <end position="122"/>
    </location>
</feature>
<sequence length="160" mass="18385">MLLVNASDAIQCKAFTITLKKEALTWFNALPPGSIEQLHEELTTHRKLPKTCLNLYSIVQKPEKTLRSYLDRFNTECTQIEGRQSQAALMALVKGLKEDTLFLKSLTKKPPKTMEEIQERSNDYLQQEEGQTAVKTDRNKKDNPPKRALQGRQRTERAQI</sequence>
<evidence type="ECO:0000313" key="3">
    <source>
        <dbReference type="EMBL" id="MED6139518.1"/>
    </source>
</evidence>
<reference evidence="3 4" key="1">
    <citation type="journal article" date="2023" name="Plants (Basel)">
        <title>Bridging the Gap: Combining Genomics and Transcriptomics Approaches to Understand Stylosanthes scabra, an Orphan Legume from the Brazilian Caatinga.</title>
        <authorList>
            <person name="Ferreira-Neto J.R.C."/>
            <person name="da Silva M.D."/>
            <person name="Binneck E."/>
            <person name="de Melo N.F."/>
            <person name="da Silva R.H."/>
            <person name="de Melo A.L.T.M."/>
            <person name="Pandolfi V."/>
            <person name="Bustamante F.O."/>
            <person name="Brasileiro-Vidal A.C."/>
            <person name="Benko-Iseppon A.M."/>
        </authorList>
    </citation>
    <scope>NUCLEOTIDE SEQUENCE [LARGE SCALE GENOMIC DNA]</scope>
    <source>
        <tissue evidence="3">Leaves</tissue>
    </source>
</reference>
<feature type="domain" description="Retrotransposon gag" evidence="2">
    <location>
        <begin position="14"/>
        <end position="98"/>
    </location>
</feature>
<dbReference type="EMBL" id="JASCZI010061791">
    <property type="protein sequence ID" value="MED6139518.1"/>
    <property type="molecule type" value="Genomic_DNA"/>
</dbReference>
<feature type="region of interest" description="Disordered" evidence="1">
    <location>
        <begin position="112"/>
        <end position="160"/>
    </location>
</feature>
<evidence type="ECO:0000259" key="2">
    <source>
        <dbReference type="Pfam" id="PF03732"/>
    </source>
</evidence>
<comment type="caution">
    <text evidence="3">The sequence shown here is derived from an EMBL/GenBank/DDBJ whole genome shotgun (WGS) entry which is preliminary data.</text>
</comment>
<proteinExistence type="predicted"/>
<organism evidence="3 4">
    <name type="scientific">Stylosanthes scabra</name>
    <dbReference type="NCBI Taxonomy" id="79078"/>
    <lineage>
        <taxon>Eukaryota</taxon>
        <taxon>Viridiplantae</taxon>
        <taxon>Streptophyta</taxon>
        <taxon>Embryophyta</taxon>
        <taxon>Tracheophyta</taxon>
        <taxon>Spermatophyta</taxon>
        <taxon>Magnoliopsida</taxon>
        <taxon>eudicotyledons</taxon>
        <taxon>Gunneridae</taxon>
        <taxon>Pentapetalae</taxon>
        <taxon>rosids</taxon>
        <taxon>fabids</taxon>
        <taxon>Fabales</taxon>
        <taxon>Fabaceae</taxon>
        <taxon>Papilionoideae</taxon>
        <taxon>50 kb inversion clade</taxon>
        <taxon>dalbergioids sensu lato</taxon>
        <taxon>Dalbergieae</taxon>
        <taxon>Pterocarpus clade</taxon>
        <taxon>Stylosanthes</taxon>
    </lineage>
</organism>
<evidence type="ECO:0000256" key="1">
    <source>
        <dbReference type="SAM" id="MobiDB-lite"/>
    </source>
</evidence>
<name>A0ABU6SUT0_9FABA</name>
<accession>A0ABU6SUT0</accession>